<evidence type="ECO:0000256" key="1">
    <source>
        <dbReference type="ARBA" id="ARBA00022676"/>
    </source>
</evidence>
<name>A0A4R2N7C2_9PAST</name>
<reference evidence="3 4" key="1">
    <citation type="submission" date="2019-03" db="EMBL/GenBank/DDBJ databases">
        <title>Genomic Encyclopedia of Type Strains, Phase IV (KMG-IV): sequencing the most valuable type-strain genomes for metagenomic binning, comparative biology and taxonomic classification.</title>
        <authorList>
            <person name="Goeker M."/>
        </authorList>
    </citation>
    <scope>NUCLEOTIDE SEQUENCE [LARGE SCALE GENOMIC DNA]</scope>
    <source>
        <strain evidence="3 4">DSM 16380</strain>
    </source>
</reference>
<dbReference type="GO" id="GO:0005829">
    <property type="term" value="C:cytosol"/>
    <property type="evidence" value="ECO:0007669"/>
    <property type="project" value="TreeGrafter"/>
</dbReference>
<accession>A0A4R2N7C2</accession>
<gene>
    <name evidence="3" type="ORF">EV693_10958</name>
</gene>
<dbReference type="GO" id="GO:0009244">
    <property type="term" value="P:lipopolysaccharide core region biosynthetic process"/>
    <property type="evidence" value="ECO:0007669"/>
    <property type="project" value="TreeGrafter"/>
</dbReference>
<evidence type="ECO:0000256" key="2">
    <source>
        <dbReference type="ARBA" id="ARBA00022679"/>
    </source>
</evidence>
<dbReference type="Proteomes" id="UP000295537">
    <property type="component" value="Unassembled WGS sequence"/>
</dbReference>
<dbReference type="InterPro" id="IPR051199">
    <property type="entry name" value="LPS_LOS_Heptosyltrfase"/>
</dbReference>
<dbReference type="PANTHER" id="PTHR30160:SF15">
    <property type="entry name" value="GLYCOSYLTRANSFERASE HI_0523-RELATED"/>
    <property type="match status" value="1"/>
</dbReference>
<dbReference type="Pfam" id="PF01075">
    <property type="entry name" value="Glyco_transf_9"/>
    <property type="match status" value="1"/>
</dbReference>
<dbReference type="Gene3D" id="3.40.50.2000">
    <property type="entry name" value="Glycogen Phosphorylase B"/>
    <property type="match status" value="2"/>
</dbReference>
<dbReference type="SUPFAM" id="SSF53756">
    <property type="entry name" value="UDP-Glycosyltransferase/glycogen phosphorylase"/>
    <property type="match status" value="1"/>
</dbReference>
<evidence type="ECO:0000313" key="3">
    <source>
        <dbReference type="EMBL" id="TCP16840.1"/>
    </source>
</evidence>
<dbReference type="EMBL" id="SLXJ01000009">
    <property type="protein sequence ID" value="TCP16840.1"/>
    <property type="molecule type" value="Genomic_DNA"/>
</dbReference>
<proteinExistence type="predicted"/>
<dbReference type="OrthoDB" id="89608at2"/>
<keyword evidence="4" id="KW-1185">Reference proteome</keyword>
<protein>
    <submittedName>
        <fullName evidence="3">ADP-heptose:LPS heptosyltransferase</fullName>
    </submittedName>
</protein>
<evidence type="ECO:0000313" key="4">
    <source>
        <dbReference type="Proteomes" id="UP000295537"/>
    </source>
</evidence>
<comment type="caution">
    <text evidence="3">The sequence shown here is derived from an EMBL/GenBank/DDBJ whole genome shotgun (WGS) entry which is preliminary data.</text>
</comment>
<dbReference type="AlphaFoldDB" id="A0A4R2N7C2"/>
<dbReference type="InterPro" id="IPR002201">
    <property type="entry name" value="Glyco_trans_9"/>
</dbReference>
<dbReference type="RefSeq" id="WP_132501597.1">
    <property type="nucleotide sequence ID" value="NZ_LVXA01000001.1"/>
</dbReference>
<organism evidence="3 4">
    <name type="scientific">Nicoletella semolina</name>
    <dbReference type="NCBI Taxonomy" id="271160"/>
    <lineage>
        <taxon>Bacteria</taxon>
        <taxon>Pseudomonadati</taxon>
        <taxon>Pseudomonadota</taxon>
        <taxon>Gammaproteobacteria</taxon>
        <taxon>Pasteurellales</taxon>
        <taxon>Pasteurellaceae</taxon>
        <taxon>Nicoletella</taxon>
    </lineage>
</organism>
<dbReference type="GO" id="GO:0008713">
    <property type="term" value="F:ADP-heptose-lipopolysaccharide heptosyltransferase activity"/>
    <property type="evidence" value="ECO:0007669"/>
    <property type="project" value="TreeGrafter"/>
</dbReference>
<dbReference type="PANTHER" id="PTHR30160">
    <property type="entry name" value="TETRAACYLDISACCHARIDE 4'-KINASE-RELATED"/>
    <property type="match status" value="1"/>
</dbReference>
<keyword evidence="2 3" id="KW-0808">Transferase</keyword>
<sequence>MSIKAILRNIRIIMGKFFIDKWSISQPIQQPIRKILFMRQDGKIGDYIVSSFVFREIKKHSPDTHIGVICSYNNAYMFEKNPHIDQLYLVKTKSIIDYIRCGRSLAKEEYDVVLDPTIQLRNRDLLLLRLICAIYYVGVRKQNYQLFNFNITNSQQHFSLIYKDMLALLDIKPISLEYDIPCAKQEKEEVKQFLAEKNLTDYISINFFGAGNTRRLDKDKMQELLNTLTKSTKRPIVLLAIPSEIEILKALSKQYNHIFVYEKTKNIFHTIELIRHASLLISPDTSTVHIAAGLQKKIICFYSADEDNFTHWHPNNKNKTVILRFNKNINEIDFTTLDPKWLN</sequence>
<keyword evidence="1" id="KW-0328">Glycosyltransferase</keyword>